<accession>A0A158CJJ6</accession>
<organism evidence="1 2">
    <name type="scientific">Caballeronia calidae</name>
    <dbReference type="NCBI Taxonomy" id="1777139"/>
    <lineage>
        <taxon>Bacteria</taxon>
        <taxon>Pseudomonadati</taxon>
        <taxon>Pseudomonadota</taxon>
        <taxon>Betaproteobacteria</taxon>
        <taxon>Burkholderiales</taxon>
        <taxon>Burkholderiaceae</taxon>
        <taxon>Caballeronia</taxon>
    </lineage>
</organism>
<protein>
    <submittedName>
        <fullName evidence="1">Uncharacterized protein</fullName>
    </submittedName>
</protein>
<sequence>MLERFAAVFSQFGLEEYPSCGWEALLQVVLDPVVLIR</sequence>
<proteinExistence type="predicted"/>
<name>A0A158CJJ6_9BURK</name>
<comment type="caution">
    <text evidence="1">The sequence shown here is derived from an EMBL/GenBank/DDBJ whole genome shotgun (WGS) entry which is preliminary data.</text>
</comment>
<keyword evidence="2" id="KW-1185">Reference proteome</keyword>
<reference evidence="1" key="1">
    <citation type="submission" date="2016-01" db="EMBL/GenBank/DDBJ databases">
        <authorList>
            <person name="Peeters C."/>
        </authorList>
    </citation>
    <scope>NUCLEOTIDE SEQUENCE</scope>
    <source>
        <strain evidence="1">LMG 29321</strain>
    </source>
</reference>
<gene>
    <name evidence="1" type="ORF">AWB78_04031</name>
</gene>
<evidence type="ECO:0000313" key="1">
    <source>
        <dbReference type="EMBL" id="SAK82505.1"/>
    </source>
</evidence>
<dbReference type="EMBL" id="FCOX02000020">
    <property type="protein sequence ID" value="SAK82505.1"/>
    <property type="molecule type" value="Genomic_DNA"/>
</dbReference>
<dbReference type="AlphaFoldDB" id="A0A158CJJ6"/>
<evidence type="ECO:0000313" key="2">
    <source>
        <dbReference type="Proteomes" id="UP000071859"/>
    </source>
</evidence>
<dbReference type="Proteomes" id="UP000071859">
    <property type="component" value="Unassembled WGS sequence"/>
</dbReference>